<comment type="caution">
    <text evidence="4">The sequence shown here is derived from an EMBL/GenBank/DDBJ whole genome shotgun (WGS) entry which is preliminary data.</text>
</comment>
<dbReference type="OrthoDB" id="3257061at2759"/>
<sequence>MRRCRVPAALPEAVFLVPGWGSAKVNKLVDLCPEWARSIDLVEATAETIAAVAARLGREKAGISVSALFKLREEFCKKHKAANGAATFDAQDAASAAQAESQAASRAADAARKRTAPARDADAARKRTARKSMDESARAADAARKRTAPARDANAARMRTARQSMAQDRPDDREAEVLDEMYGCNGSAFTRNSRRLRPLYGLAGAGLEGARQETAEDIDRYGRIDETDAVRIVNDYRDSLAQIKLRTCACCGLRSPEDRYERRHLISDIVTKFPDHWLLIERADVDRLDGFVPTGRGADAPVGLHAPRTCELLGPSSGPQMPRQRVVATRRTFHNVYFHASSGRHLHLIREAVEAREGQEGQEGFYCCDVCECGMEPKRPKAFFSDETVASHLPSNFLAHNPTFYASNAPTLSVAYGCDYGRTRLSMQGGGFLNLADVSTLELLLLSEVRMHHVTIKVSAESGATTERRTLNSHTLLWPQNTMGASSEGETLQHALDAALKRLHIAFVGPRGDTTRFERAALRVPDARLDAAVIWNAISVRRFLHGVEGGLEMPSLQEIERLLDGAVERHVREKARGLHDAVSIAADARGAGSDVAGVRAGAMSDEDRAAAGLAAEDAAGEHNADESASRVPNSYVGVFQVPERNMADFVDAIVRITSMGDEEGEGTTDGDCGAPSHAGGASLEEEDGAPPAPGAHARPEALRRRRHGELLDDYDRAAEGIYGAWWAIFPLRQGLRRGKPLTERAMEHLALYYDCRVAHCMSLLFHLANVRMRHDVNISVAARVKSTPEAFAEFRRLVCDPDFVKLLQSAQANPKGEAALVLLRKVLPFISLCGAKQRWGTQERAAEVTKHIAATRFFGLGSVFNSVSPDDVHDPLSIRMSFPTTGADEFPAHAPESFYDALVAPDAARQHHGSAPGQDMREATLQRLADNNPVATSAIFHKRAKMLIKDLIGIDPSARGNVRVDGEDRKTGIHGICASWKDVTECNKRKSQHLHGKGWGGLCPELLSDVADDPELMARWCAAQDSQCIGELPIAYQAVSVMQRHSTRSTDDERPVAKRRDAAVTHRHAMQAPIHDLREFLHHANMSAVNRGVHEHKATCTCGKRGVTGCRMCFGRVHGQPYTCAVCLHVGSDEKASDEKANLEGSTGDLIGWRCSLCYAEGSSDPAVIANEDNKRDVAFTVHF</sequence>
<feature type="region of interest" description="Disordered" evidence="1">
    <location>
        <begin position="611"/>
        <end position="630"/>
    </location>
</feature>
<accession>A0A0M0JCP7</accession>
<feature type="region of interest" description="Disordered" evidence="1">
    <location>
        <begin position="661"/>
        <end position="701"/>
    </location>
</feature>
<dbReference type="Pfam" id="PF14214">
    <property type="entry name" value="Helitron_like_N"/>
    <property type="match status" value="1"/>
</dbReference>
<name>A0A0M0JCP7_9EUKA</name>
<dbReference type="InterPro" id="IPR046700">
    <property type="entry name" value="DUF6570"/>
</dbReference>
<dbReference type="AlphaFoldDB" id="A0A0M0JCP7"/>
<protein>
    <submittedName>
        <fullName evidence="4">Uncharacterized protein</fullName>
    </submittedName>
</protein>
<keyword evidence="5" id="KW-1185">Reference proteome</keyword>
<feature type="compositionally biased region" description="Low complexity" evidence="1">
    <location>
        <begin position="99"/>
        <end position="108"/>
    </location>
</feature>
<evidence type="ECO:0000259" key="3">
    <source>
        <dbReference type="Pfam" id="PF20209"/>
    </source>
</evidence>
<evidence type="ECO:0000259" key="2">
    <source>
        <dbReference type="Pfam" id="PF14214"/>
    </source>
</evidence>
<feature type="compositionally biased region" description="Basic and acidic residues" evidence="1">
    <location>
        <begin position="109"/>
        <end position="144"/>
    </location>
</feature>
<evidence type="ECO:0000256" key="1">
    <source>
        <dbReference type="SAM" id="MobiDB-lite"/>
    </source>
</evidence>
<proteinExistence type="predicted"/>
<dbReference type="Pfam" id="PF20209">
    <property type="entry name" value="DUF6570"/>
    <property type="match status" value="1"/>
</dbReference>
<dbReference type="EMBL" id="JWZX01003102">
    <property type="protein sequence ID" value="KOO24354.1"/>
    <property type="molecule type" value="Genomic_DNA"/>
</dbReference>
<evidence type="ECO:0000313" key="5">
    <source>
        <dbReference type="Proteomes" id="UP000037460"/>
    </source>
</evidence>
<dbReference type="InterPro" id="IPR025476">
    <property type="entry name" value="Helitron_helicase-like"/>
</dbReference>
<organism evidence="4 5">
    <name type="scientific">Chrysochromulina tobinii</name>
    <dbReference type="NCBI Taxonomy" id="1460289"/>
    <lineage>
        <taxon>Eukaryota</taxon>
        <taxon>Haptista</taxon>
        <taxon>Haptophyta</taxon>
        <taxon>Prymnesiophyceae</taxon>
        <taxon>Prymnesiales</taxon>
        <taxon>Chrysochromulinaceae</taxon>
        <taxon>Chrysochromulina</taxon>
    </lineage>
</organism>
<dbReference type="Proteomes" id="UP000037460">
    <property type="component" value="Unassembled WGS sequence"/>
</dbReference>
<feature type="domain" description="DUF6570" evidence="3">
    <location>
        <begin position="409"/>
        <end position="535"/>
    </location>
</feature>
<feature type="region of interest" description="Disordered" evidence="1">
    <location>
        <begin position="99"/>
        <end position="173"/>
    </location>
</feature>
<gene>
    <name evidence="4" type="ORF">Ctob_007093</name>
</gene>
<reference evidence="5" key="1">
    <citation type="journal article" date="2015" name="PLoS Genet.">
        <title>Genome Sequence and Transcriptome Analyses of Chrysochromulina tobin: Metabolic Tools for Enhanced Algal Fitness in the Prominent Order Prymnesiales (Haptophyceae).</title>
        <authorList>
            <person name="Hovde B.T."/>
            <person name="Deodato C.R."/>
            <person name="Hunsperger H.M."/>
            <person name="Ryken S.A."/>
            <person name="Yost W."/>
            <person name="Jha R.K."/>
            <person name="Patterson J."/>
            <person name="Monnat R.J. Jr."/>
            <person name="Barlow S.B."/>
            <person name="Starkenburg S.R."/>
            <person name="Cattolico R.A."/>
        </authorList>
    </citation>
    <scope>NUCLEOTIDE SEQUENCE</scope>
    <source>
        <strain evidence="5">CCMP291</strain>
    </source>
</reference>
<feature type="compositionally biased region" description="Basic and acidic residues" evidence="1">
    <location>
        <begin position="619"/>
        <end position="628"/>
    </location>
</feature>
<evidence type="ECO:0000313" key="4">
    <source>
        <dbReference type="EMBL" id="KOO24354.1"/>
    </source>
</evidence>
<feature type="domain" description="Helitron helicase-like" evidence="2">
    <location>
        <begin position="751"/>
        <end position="996"/>
    </location>
</feature>